<organism evidence="2 3">
    <name type="scientific">Neisseria elongata</name>
    <dbReference type="NCBI Taxonomy" id="495"/>
    <lineage>
        <taxon>Bacteria</taxon>
        <taxon>Pseudomonadati</taxon>
        <taxon>Pseudomonadota</taxon>
        <taxon>Betaproteobacteria</taxon>
        <taxon>Neisseriales</taxon>
        <taxon>Neisseriaceae</taxon>
        <taxon>Neisseria</taxon>
    </lineage>
</organism>
<name>A0A378U061_NEIEL</name>
<dbReference type="Pfam" id="PF02589">
    <property type="entry name" value="LUD_dom"/>
    <property type="match status" value="1"/>
</dbReference>
<dbReference type="PANTHER" id="PTHR43682">
    <property type="entry name" value="LACTATE UTILIZATION PROTEIN C"/>
    <property type="match status" value="1"/>
</dbReference>
<dbReference type="SUPFAM" id="SSF100950">
    <property type="entry name" value="NagB/RpiA/CoA transferase-like"/>
    <property type="match status" value="1"/>
</dbReference>
<dbReference type="Proteomes" id="UP000254927">
    <property type="component" value="Unassembled WGS sequence"/>
</dbReference>
<protein>
    <submittedName>
        <fullName evidence="2">Uncharacterized ACR, YkgG family COG1556</fullName>
    </submittedName>
</protein>
<feature type="domain" description="LUD" evidence="1">
    <location>
        <begin position="42"/>
        <end position="217"/>
    </location>
</feature>
<proteinExistence type="predicted"/>
<evidence type="ECO:0000313" key="3">
    <source>
        <dbReference type="Proteomes" id="UP000254927"/>
    </source>
</evidence>
<dbReference type="PANTHER" id="PTHR43682:SF1">
    <property type="entry name" value="LACTATE UTILIZATION PROTEIN C"/>
    <property type="match status" value="1"/>
</dbReference>
<dbReference type="InterPro" id="IPR024185">
    <property type="entry name" value="FTHF_cligase-like_sf"/>
</dbReference>
<gene>
    <name evidence="2" type="ORF">NCTC10660_01299</name>
</gene>
<reference evidence="2 3" key="1">
    <citation type="submission" date="2018-06" db="EMBL/GenBank/DDBJ databases">
        <authorList>
            <consortium name="Pathogen Informatics"/>
            <person name="Doyle S."/>
        </authorList>
    </citation>
    <scope>NUCLEOTIDE SEQUENCE [LARGE SCALE GENOMIC DNA]</scope>
    <source>
        <strain evidence="2 3">NCTC10660</strain>
    </source>
</reference>
<accession>A0A378U061</accession>
<evidence type="ECO:0000259" key="1">
    <source>
        <dbReference type="Pfam" id="PF02589"/>
    </source>
</evidence>
<dbReference type="GeneID" id="93352283"/>
<dbReference type="EMBL" id="UGQW01000002">
    <property type="protein sequence ID" value="STZ67810.1"/>
    <property type="molecule type" value="Genomic_DNA"/>
</dbReference>
<sequence length="233" mass="26088">MSARDNILAKLRKANAYPMIEPKVDEYYRETSQEWDSETERLKHWAKTMRAVKTEIYWVTPETWPQTMVRVAGEKGLKNILLPLKTEHGQTAERAFQTASDIEVKSFDKPIEDWKDSYFADIDAGFTSARCGIALTGTLVLWPDVEEPRSQSLVPPVHFCLFDAAKMYNTFHHAMSGEKMADGMPTNVVLVSGPSKTADIQLTLAYGAHGPRDLVVLALVPPHINPADLEDAA</sequence>
<dbReference type="RefSeq" id="WP_074898170.1">
    <property type="nucleotide sequence ID" value="NZ_CP031252.1"/>
</dbReference>
<dbReference type="InterPro" id="IPR037171">
    <property type="entry name" value="NagB/RpiA_transferase-like"/>
</dbReference>
<evidence type="ECO:0000313" key="2">
    <source>
        <dbReference type="EMBL" id="STZ67810.1"/>
    </source>
</evidence>
<dbReference type="Gene3D" id="3.40.50.10420">
    <property type="entry name" value="NagB/RpiA/CoA transferase-like"/>
    <property type="match status" value="1"/>
</dbReference>
<dbReference type="AlphaFoldDB" id="A0A378U061"/>
<dbReference type="InterPro" id="IPR003741">
    <property type="entry name" value="LUD_dom"/>
</dbReference>